<evidence type="ECO:0000256" key="1">
    <source>
        <dbReference type="SAM" id="MobiDB-lite"/>
    </source>
</evidence>
<protein>
    <submittedName>
        <fullName evidence="3">Uncharacterized protein</fullName>
    </submittedName>
</protein>
<reference evidence="3" key="2">
    <citation type="submission" date="2002-10" db="EMBL/GenBank/DDBJ databases">
        <title>Oryza sativa nipponbare(GA3) genomic DNA, chromosome 2, BAC clone:B1136H02.</title>
        <authorList>
            <person name="Sasaki T."/>
            <person name="Matsumoto T."/>
            <person name="Katayose Y."/>
        </authorList>
    </citation>
    <scope>NUCLEOTIDE SEQUENCE</scope>
</reference>
<reference evidence="4" key="4">
    <citation type="journal article" date="2008" name="Nucleic Acids Res.">
        <title>The rice annotation project database (RAP-DB): 2008 update.</title>
        <authorList>
            <consortium name="The rice annotation project (RAP)"/>
        </authorList>
    </citation>
    <scope>GENOME REANNOTATION</scope>
    <source>
        <strain evidence="4">cv. Nipponbare</strain>
    </source>
</reference>
<accession>Q6EPX5</accession>
<name>Q6EPX5_ORYSJ</name>
<dbReference type="EMBL" id="AP005798">
    <property type="protein sequence ID" value="BAD29295.1"/>
    <property type="molecule type" value="Genomic_DNA"/>
</dbReference>
<reference evidence="4" key="3">
    <citation type="journal article" date="2005" name="Nature">
        <title>The map-based sequence of the rice genome.</title>
        <authorList>
            <consortium name="International rice genome sequencing project (IRGSP)"/>
            <person name="Matsumoto T."/>
            <person name="Wu J."/>
            <person name="Kanamori H."/>
            <person name="Katayose Y."/>
            <person name="Fujisawa M."/>
            <person name="Namiki N."/>
            <person name="Mizuno H."/>
            <person name="Yamamoto K."/>
            <person name="Antonio B.A."/>
            <person name="Baba T."/>
            <person name="Sakata K."/>
            <person name="Nagamura Y."/>
            <person name="Aoki H."/>
            <person name="Arikawa K."/>
            <person name="Arita K."/>
            <person name="Bito T."/>
            <person name="Chiden Y."/>
            <person name="Fujitsuka N."/>
            <person name="Fukunaka R."/>
            <person name="Hamada M."/>
            <person name="Harada C."/>
            <person name="Hayashi A."/>
            <person name="Hijishita S."/>
            <person name="Honda M."/>
            <person name="Hosokawa S."/>
            <person name="Ichikawa Y."/>
            <person name="Idonuma A."/>
            <person name="Iijima M."/>
            <person name="Ikeda M."/>
            <person name="Ikeno M."/>
            <person name="Ito K."/>
            <person name="Ito S."/>
            <person name="Ito T."/>
            <person name="Ito Y."/>
            <person name="Ito Y."/>
            <person name="Iwabuchi A."/>
            <person name="Kamiya K."/>
            <person name="Karasawa W."/>
            <person name="Kurita K."/>
            <person name="Katagiri S."/>
            <person name="Kikuta A."/>
            <person name="Kobayashi H."/>
            <person name="Kobayashi N."/>
            <person name="Machita K."/>
            <person name="Maehara T."/>
            <person name="Masukawa M."/>
            <person name="Mizubayashi T."/>
            <person name="Mukai Y."/>
            <person name="Nagasaki H."/>
            <person name="Nagata Y."/>
            <person name="Naito S."/>
            <person name="Nakashima M."/>
            <person name="Nakama Y."/>
            <person name="Nakamichi Y."/>
            <person name="Nakamura M."/>
            <person name="Meguro A."/>
            <person name="Negishi M."/>
            <person name="Ohta I."/>
            <person name="Ohta T."/>
            <person name="Okamoto M."/>
            <person name="Ono N."/>
            <person name="Saji S."/>
            <person name="Sakaguchi M."/>
            <person name="Sakai K."/>
            <person name="Shibata M."/>
            <person name="Shimokawa T."/>
            <person name="Song J."/>
            <person name="Takazaki Y."/>
            <person name="Terasawa K."/>
            <person name="Tsugane M."/>
            <person name="Tsuji K."/>
            <person name="Ueda S."/>
            <person name="Waki K."/>
            <person name="Yamagata H."/>
            <person name="Yamamoto M."/>
            <person name="Yamamoto S."/>
            <person name="Yamane H."/>
            <person name="Yoshiki S."/>
            <person name="Yoshihara R."/>
            <person name="Yukawa K."/>
            <person name="Zhong H."/>
            <person name="Yano M."/>
            <person name="Yuan Q."/>
            <person name="Ouyang S."/>
            <person name="Liu J."/>
            <person name="Jones K.M."/>
            <person name="Gansberger K."/>
            <person name="Moffat K."/>
            <person name="Hill J."/>
            <person name="Bera J."/>
            <person name="Fadrosh D."/>
            <person name="Jin S."/>
            <person name="Johri S."/>
            <person name="Kim M."/>
            <person name="Overton L."/>
            <person name="Reardon M."/>
            <person name="Tsitrin T."/>
            <person name="Vuong H."/>
            <person name="Weaver B."/>
            <person name="Ciecko A."/>
            <person name="Tallon L."/>
            <person name="Jackson J."/>
            <person name="Pai G."/>
            <person name="Aken S.V."/>
            <person name="Utterback T."/>
            <person name="Reidmuller S."/>
            <person name="Feldblyum T."/>
            <person name="Hsiao J."/>
            <person name="Zismann V."/>
            <person name="Iobst S."/>
            <person name="de Vazeille A.R."/>
            <person name="Buell C.R."/>
            <person name="Ying K."/>
            <person name="Li Y."/>
            <person name="Lu T."/>
            <person name="Huang Y."/>
            <person name="Zhao Q."/>
            <person name="Feng Q."/>
            <person name="Zhang L."/>
            <person name="Zhu J."/>
            <person name="Weng Q."/>
            <person name="Mu J."/>
            <person name="Lu Y."/>
            <person name="Fan D."/>
            <person name="Liu Y."/>
            <person name="Guan J."/>
            <person name="Zhang Y."/>
            <person name="Yu S."/>
            <person name="Liu X."/>
            <person name="Zhang Y."/>
            <person name="Hong G."/>
            <person name="Han B."/>
            <person name="Choisne N."/>
            <person name="Demange N."/>
            <person name="Orjeda G."/>
            <person name="Samain S."/>
            <person name="Cattolico L."/>
            <person name="Pelletier E."/>
            <person name="Couloux A."/>
            <person name="Segurens B."/>
            <person name="Wincker P."/>
            <person name="D'Hont A."/>
            <person name="Scarpelli C."/>
            <person name="Weissenbach J."/>
            <person name="Salanoubat M."/>
            <person name="Quetier F."/>
            <person name="Yu Y."/>
            <person name="Kim H.R."/>
            <person name="Rambo T."/>
            <person name="Currie J."/>
            <person name="Collura K."/>
            <person name="Luo M."/>
            <person name="Yang T."/>
            <person name="Ammiraju J.S.S."/>
            <person name="Engler F."/>
            <person name="Soderlund C."/>
            <person name="Wing R.A."/>
            <person name="Palmer L.E."/>
            <person name="de la Bastide M."/>
            <person name="Spiegel L."/>
            <person name="Nascimento L."/>
            <person name="Zutavern T."/>
            <person name="O'Shaughnessy A."/>
            <person name="Dike S."/>
            <person name="Dedhia N."/>
            <person name="Preston R."/>
            <person name="Balija V."/>
            <person name="McCombie W.R."/>
            <person name="Chow T."/>
            <person name="Chen H."/>
            <person name="Chung M."/>
            <person name="Chen C."/>
            <person name="Shaw J."/>
            <person name="Wu H."/>
            <person name="Hsiao K."/>
            <person name="Chao Y."/>
            <person name="Chu M."/>
            <person name="Cheng C."/>
            <person name="Hour A."/>
            <person name="Lee P."/>
            <person name="Lin S."/>
            <person name="Lin Y."/>
            <person name="Liou J."/>
            <person name="Liu S."/>
            <person name="Hsing Y."/>
            <person name="Raghuvanshi S."/>
            <person name="Mohanty A."/>
            <person name="Bharti A.K."/>
            <person name="Gaur A."/>
            <person name="Gupta V."/>
            <person name="Kumar D."/>
            <person name="Ravi V."/>
            <person name="Vij S."/>
            <person name="Kapur A."/>
            <person name="Khurana P."/>
            <person name="Khurana P."/>
            <person name="Khurana J.P."/>
            <person name="Tyagi A.K."/>
            <person name="Gaikwad K."/>
            <person name="Singh A."/>
            <person name="Dalal V."/>
            <person name="Srivastava S."/>
            <person name="Dixit A."/>
            <person name="Pal A.K."/>
            <person name="Ghazi I.A."/>
            <person name="Yadav M."/>
            <person name="Pandit A."/>
            <person name="Bhargava A."/>
            <person name="Sureshbabu K."/>
            <person name="Batra K."/>
            <person name="Sharma T.R."/>
            <person name="Mohapatra T."/>
            <person name="Singh N.K."/>
            <person name="Messing J."/>
            <person name="Nelson A.B."/>
            <person name="Fuks G."/>
            <person name="Kavchok S."/>
            <person name="Keizer G."/>
            <person name="Linton E."/>
            <person name="Llaca V."/>
            <person name="Song R."/>
            <person name="Tanyolac B."/>
            <person name="Young S."/>
            <person name="Ho-Il K."/>
            <person name="Hahn J.H."/>
            <person name="Sangsakoo G."/>
            <person name="Vanavichit A."/>
            <person name="de Mattos Luiz.A.T."/>
            <person name="Zimmer P.D."/>
            <person name="Malone G."/>
            <person name="Dellagostin O."/>
            <person name="de Oliveira A.C."/>
            <person name="Bevan M."/>
            <person name="Bancroft I."/>
            <person name="Minx P."/>
            <person name="Cordum H."/>
            <person name="Wilson R."/>
            <person name="Cheng Z."/>
            <person name="Jin W."/>
            <person name="Jiang J."/>
            <person name="Leong S.A."/>
            <person name="Iwama H."/>
            <person name="Gojobori T."/>
            <person name="Itoh T."/>
            <person name="Niimura Y."/>
            <person name="Fujii Y."/>
            <person name="Habara T."/>
            <person name="Sakai H."/>
            <person name="Sato Y."/>
            <person name="Wilson G."/>
            <person name="Kumar K."/>
            <person name="McCouch S."/>
            <person name="Juretic N."/>
            <person name="Hoen D."/>
            <person name="Wright S."/>
            <person name="Bruskiewich R."/>
            <person name="Bureau T."/>
            <person name="Miyao A."/>
            <person name="Hirochika H."/>
            <person name="Nishikawa T."/>
            <person name="Kadowaki K."/>
            <person name="Sugiura M."/>
            <person name="Burr B."/>
            <person name="Sasaki T."/>
        </authorList>
    </citation>
    <scope>NUCLEOTIDE SEQUENCE [LARGE SCALE GENOMIC DNA]</scope>
    <source>
        <strain evidence="4">cv. Nipponbare</strain>
    </source>
</reference>
<evidence type="ECO:0000313" key="2">
    <source>
        <dbReference type="EMBL" id="BAD27794.1"/>
    </source>
</evidence>
<reference evidence="2" key="1">
    <citation type="submission" date="2001-09" db="EMBL/GenBank/DDBJ databases">
        <title>Oryza sativa nipponbare(GA3) genomic DNA, chromosome 2, BAC clone:OJ1112_G07.</title>
        <authorList>
            <person name="Sasaki T."/>
            <person name="Matsumoto T."/>
            <person name="Yamamoto K."/>
        </authorList>
    </citation>
    <scope>NUCLEOTIDE SEQUENCE</scope>
</reference>
<proteinExistence type="predicted"/>
<dbReference type="AlphaFoldDB" id="Q6EPX5"/>
<evidence type="ECO:0000313" key="4">
    <source>
        <dbReference type="Proteomes" id="UP000000763"/>
    </source>
</evidence>
<feature type="region of interest" description="Disordered" evidence="1">
    <location>
        <begin position="1"/>
        <end position="31"/>
    </location>
</feature>
<gene>
    <name evidence="3" type="ORF">B1136H02.15</name>
    <name evidence="2" type="ORF">OJ1112_G07.2</name>
</gene>
<evidence type="ECO:0000313" key="3">
    <source>
        <dbReference type="EMBL" id="BAD29295.1"/>
    </source>
</evidence>
<organism evidence="3 4">
    <name type="scientific">Oryza sativa subsp. japonica</name>
    <name type="common">Rice</name>
    <dbReference type="NCBI Taxonomy" id="39947"/>
    <lineage>
        <taxon>Eukaryota</taxon>
        <taxon>Viridiplantae</taxon>
        <taxon>Streptophyta</taxon>
        <taxon>Embryophyta</taxon>
        <taxon>Tracheophyta</taxon>
        <taxon>Spermatophyta</taxon>
        <taxon>Magnoliopsida</taxon>
        <taxon>Liliopsida</taxon>
        <taxon>Poales</taxon>
        <taxon>Poaceae</taxon>
        <taxon>BOP clade</taxon>
        <taxon>Oryzoideae</taxon>
        <taxon>Oryzeae</taxon>
        <taxon>Oryzinae</taxon>
        <taxon>Oryza</taxon>
        <taxon>Oryza sativa</taxon>
    </lineage>
</organism>
<sequence>MDMGSSGLMVDDRMGRQSDSREPLEMEKMVGRGTCLRRKRAGNEGEGLVGLVNTIDTSFKRRQVPISVRWQSWLTQRAIAHDDDMNVRSRH</sequence>
<feature type="compositionally biased region" description="Basic and acidic residues" evidence="1">
    <location>
        <begin position="10"/>
        <end position="30"/>
    </location>
</feature>
<dbReference type="Proteomes" id="UP000000763">
    <property type="component" value="Chromosome 2"/>
</dbReference>
<dbReference type="EMBL" id="AP004156">
    <property type="protein sequence ID" value="BAD27794.1"/>
    <property type="molecule type" value="Genomic_DNA"/>
</dbReference>